<dbReference type="InterPro" id="IPR018060">
    <property type="entry name" value="HTH_AraC"/>
</dbReference>
<accession>A0ABT5FJ39</accession>
<name>A0ABT5FJ39_9GAMM</name>
<keyword evidence="2" id="KW-0812">Transmembrane</keyword>
<sequence length="271" mass="31479">MNGLSLYFILQMAYYLDGPLLFLCIKSLVFKDFSLRKIDILHIVPLIIYLVFISTTFYSHTFDERQVMLIKESFVYDTGYVSLELFNKGLRVFYAIACVIMIRRYRYLLQDTYSNIDKVHTNWLNGLVYGFMAVMFSETVLVMAKIISLFTPIGNSVFSQIGLTGNYLSFVLVNLLVFTAIRHFLTFEQVTYKEPATKPVDDQFVNPEIATEIDVKMKDNKAFMDPDITLDSLASALEITSRDLSMLINRHFGINFYEFINKYRIEEAKKC</sequence>
<dbReference type="PROSITE" id="PS01124">
    <property type="entry name" value="HTH_ARAC_FAMILY_2"/>
    <property type="match status" value="1"/>
</dbReference>
<keyword evidence="5" id="KW-1185">Reference proteome</keyword>
<reference evidence="4 5" key="1">
    <citation type="submission" date="2023-01" db="EMBL/GenBank/DDBJ databases">
        <title>Psychrosphaera sp. nov., isolated from marine algae.</title>
        <authorList>
            <person name="Bayburt H."/>
            <person name="Choi B.J."/>
            <person name="Kim J.M."/>
            <person name="Choi D.G."/>
            <person name="Jeon C.O."/>
        </authorList>
    </citation>
    <scope>NUCLEOTIDE SEQUENCE [LARGE SCALE GENOMIC DNA]</scope>
    <source>
        <strain evidence="4 5">G1-22</strain>
    </source>
</reference>
<evidence type="ECO:0000259" key="3">
    <source>
        <dbReference type="PROSITE" id="PS01124"/>
    </source>
</evidence>
<dbReference type="Gene3D" id="1.10.10.60">
    <property type="entry name" value="Homeodomain-like"/>
    <property type="match status" value="1"/>
</dbReference>
<keyword evidence="1" id="KW-0238">DNA-binding</keyword>
<feature type="transmembrane region" description="Helical" evidence="2">
    <location>
        <begin position="6"/>
        <end position="28"/>
    </location>
</feature>
<comment type="caution">
    <text evidence="4">The sequence shown here is derived from an EMBL/GenBank/DDBJ whole genome shotgun (WGS) entry which is preliminary data.</text>
</comment>
<organism evidence="4 5">
    <name type="scientific">Psychrosphaera algicola</name>
    <dbReference type="NCBI Taxonomy" id="3023714"/>
    <lineage>
        <taxon>Bacteria</taxon>
        <taxon>Pseudomonadati</taxon>
        <taxon>Pseudomonadota</taxon>
        <taxon>Gammaproteobacteria</taxon>
        <taxon>Alteromonadales</taxon>
        <taxon>Pseudoalteromonadaceae</taxon>
        <taxon>Psychrosphaera</taxon>
    </lineage>
</organism>
<dbReference type="PANTHER" id="PTHR43280:SF29">
    <property type="entry name" value="ARAC-FAMILY TRANSCRIPTIONAL REGULATOR"/>
    <property type="match status" value="1"/>
</dbReference>
<feature type="domain" description="HTH araC/xylS-type" evidence="3">
    <location>
        <begin position="207"/>
        <end position="271"/>
    </location>
</feature>
<feature type="transmembrane region" description="Helical" evidence="2">
    <location>
        <begin position="167"/>
        <end position="185"/>
    </location>
</feature>
<proteinExistence type="predicted"/>
<gene>
    <name evidence="4" type="ORF">PN838_23810</name>
</gene>
<feature type="transmembrane region" description="Helical" evidence="2">
    <location>
        <begin position="80"/>
        <end position="102"/>
    </location>
</feature>
<dbReference type="PANTHER" id="PTHR43280">
    <property type="entry name" value="ARAC-FAMILY TRANSCRIPTIONAL REGULATOR"/>
    <property type="match status" value="1"/>
</dbReference>
<protein>
    <recommendedName>
        <fullName evidence="3">HTH araC/xylS-type domain-containing protein</fullName>
    </recommendedName>
</protein>
<dbReference type="RefSeq" id="WP_272182241.1">
    <property type="nucleotide sequence ID" value="NZ_JAQOMS010000002.1"/>
</dbReference>
<dbReference type="Proteomes" id="UP001528411">
    <property type="component" value="Unassembled WGS sequence"/>
</dbReference>
<evidence type="ECO:0000313" key="4">
    <source>
        <dbReference type="EMBL" id="MDC2891215.1"/>
    </source>
</evidence>
<dbReference type="EMBL" id="JAQOMS010000002">
    <property type="protein sequence ID" value="MDC2891215.1"/>
    <property type="molecule type" value="Genomic_DNA"/>
</dbReference>
<keyword evidence="2" id="KW-1133">Transmembrane helix</keyword>
<feature type="transmembrane region" description="Helical" evidence="2">
    <location>
        <begin position="40"/>
        <end position="60"/>
    </location>
</feature>
<feature type="transmembrane region" description="Helical" evidence="2">
    <location>
        <begin position="123"/>
        <end position="147"/>
    </location>
</feature>
<evidence type="ECO:0000313" key="5">
    <source>
        <dbReference type="Proteomes" id="UP001528411"/>
    </source>
</evidence>
<evidence type="ECO:0000256" key="1">
    <source>
        <dbReference type="ARBA" id="ARBA00023125"/>
    </source>
</evidence>
<evidence type="ECO:0000256" key="2">
    <source>
        <dbReference type="SAM" id="Phobius"/>
    </source>
</evidence>
<keyword evidence="2" id="KW-0472">Membrane</keyword>